<evidence type="ECO:0000256" key="1">
    <source>
        <dbReference type="ARBA" id="ARBA00006484"/>
    </source>
</evidence>
<dbReference type="GO" id="GO:0016616">
    <property type="term" value="F:oxidoreductase activity, acting on the CH-OH group of donors, NAD or NADP as acceptor"/>
    <property type="evidence" value="ECO:0007669"/>
    <property type="project" value="UniProtKB-ARBA"/>
</dbReference>
<dbReference type="PANTHER" id="PTHR43115:SF4">
    <property type="entry name" value="DEHYDROGENASE_REDUCTASE SDR FAMILY MEMBER 11"/>
    <property type="match status" value="1"/>
</dbReference>
<dbReference type="PRINTS" id="PR00080">
    <property type="entry name" value="SDRFAMILY"/>
</dbReference>
<dbReference type="Proteomes" id="UP001107558">
    <property type="component" value="Chromosome 2"/>
</dbReference>
<evidence type="ECO:0000256" key="2">
    <source>
        <dbReference type="ARBA" id="ARBA00023002"/>
    </source>
</evidence>
<dbReference type="OrthoDB" id="1933717at2759"/>
<dbReference type="Gene3D" id="3.40.50.720">
    <property type="entry name" value="NAD(P)-binding Rossmann-like Domain"/>
    <property type="match status" value="1"/>
</dbReference>
<evidence type="ECO:0000256" key="3">
    <source>
        <dbReference type="RuleBase" id="RU000363"/>
    </source>
</evidence>
<dbReference type="PRINTS" id="PR00081">
    <property type="entry name" value="GDHRDH"/>
</dbReference>
<dbReference type="PANTHER" id="PTHR43115">
    <property type="entry name" value="DEHYDROGENASE/REDUCTASE SDR FAMILY MEMBER 11"/>
    <property type="match status" value="1"/>
</dbReference>
<dbReference type="EMBL" id="JADBJN010000002">
    <property type="protein sequence ID" value="KAG5679027.1"/>
    <property type="molecule type" value="Genomic_DNA"/>
</dbReference>
<reference evidence="4" key="1">
    <citation type="submission" date="2021-03" db="EMBL/GenBank/DDBJ databases">
        <title>Chromosome level genome of the anhydrobiotic midge Polypedilum vanderplanki.</title>
        <authorList>
            <person name="Yoshida Y."/>
            <person name="Kikawada T."/>
            <person name="Gusev O."/>
        </authorList>
    </citation>
    <scope>NUCLEOTIDE SEQUENCE</scope>
    <source>
        <strain evidence="4">NIAS01</strain>
        <tissue evidence="4">Whole body or cell culture</tissue>
    </source>
</reference>
<evidence type="ECO:0000313" key="4">
    <source>
        <dbReference type="EMBL" id="KAG5679027.1"/>
    </source>
</evidence>
<proteinExistence type="inferred from homology"/>
<name>A0A9J6CBB1_POLVA</name>
<dbReference type="InterPro" id="IPR020904">
    <property type="entry name" value="Sc_DH/Rdtase_CS"/>
</dbReference>
<dbReference type="InterPro" id="IPR002347">
    <property type="entry name" value="SDR_fam"/>
</dbReference>
<keyword evidence="2" id="KW-0560">Oxidoreductase</keyword>
<dbReference type="InterPro" id="IPR036291">
    <property type="entry name" value="NAD(P)-bd_dom_sf"/>
</dbReference>
<comment type="similarity">
    <text evidence="1 3">Belongs to the short-chain dehydrogenases/reductases (SDR) family.</text>
</comment>
<keyword evidence="5" id="KW-1185">Reference proteome</keyword>
<comment type="caution">
    <text evidence="4">The sequence shown here is derived from an EMBL/GenBank/DDBJ whole genome shotgun (WGS) entry which is preliminary data.</text>
</comment>
<evidence type="ECO:0000313" key="5">
    <source>
        <dbReference type="Proteomes" id="UP001107558"/>
    </source>
</evidence>
<gene>
    <name evidence="4" type="ORF">PVAND_008629</name>
</gene>
<dbReference type="AlphaFoldDB" id="A0A9J6CBB1"/>
<accession>A0A9J6CBB1</accession>
<dbReference type="FunFam" id="3.40.50.720:FF:000047">
    <property type="entry name" value="NADP-dependent L-serine/L-allo-threonine dehydrogenase"/>
    <property type="match status" value="1"/>
</dbReference>
<dbReference type="Pfam" id="PF00106">
    <property type="entry name" value="adh_short"/>
    <property type="match status" value="1"/>
</dbReference>
<sequence>MEEKIICVTGASSGIGSEICVELAKNGSNVVIGLARRVDKINELNERLPEELKGKIIGRKCDVENEEEINNAFVFIKNEYGKLDIFVNNAGILMTDFVTEEETKNIRKLFDINVIGSCICLKEAINLMKETSGKGHVIVMNSILGHRIPDMPPNLKPPFGLYPSSKHALTALCQTLRQEMSFLKLPIRITSISPGMVDSDLLSGFNQQLVSMLPKLKVEDIAEAVKYVLNTPERVRVDDIIINPMF</sequence>
<dbReference type="PROSITE" id="PS00061">
    <property type="entry name" value="ADH_SHORT"/>
    <property type="match status" value="1"/>
</dbReference>
<protein>
    <submittedName>
        <fullName evidence="4">Uncharacterized protein</fullName>
    </submittedName>
</protein>
<organism evidence="4 5">
    <name type="scientific">Polypedilum vanderplanki</name>
    <name type="common">Sleeping chironomid midge</name>
    <dbReference type="NCBI Taxonomy" id="319348"/>
    <lineage>
        <taxon>Eukaryota</taxon>
        <taxon>Metazoa</taxon>
        <taxon>Ecdysozoa</taxon>
        <taxon>Arthropoda</taxon>
        <taxon>Hexapoda</taxon>
        <taxon>Insecta</taxon>
        <taxon>Pterygota</taxon>
        <taxon>Neoptera</taxon>
        <taxon>Endopterygota</taxon>
        <taxon>Diptera</taxon>
        <taxon>Nematocera</taxon>
        <taxon>Chironomoidea</taxon>
        <taxon>Chironomidae</taxon>
        <taxon>Chironominae</taxon>
        <taxon>Polypedilum</taxon>
        <taxon>Polypedilum</taxon>
    </lineage>
</organism>
<dbReference type="SUPFAM" id="SSF51735">
    <property type="entry name" value="NAD(P)-binding Rossmann-fold domains"/>
    <property type="match status" value="1"/>
</dbReference>